<dbReference type="SUPFAM" id="SSF159664">
    <property type="entry name" value="CobE/GbiG C-terminal domain-like"/>
    <property type="match status" value="1"/>
</dbReference>
<evidence type="ECO:0000313" key="4">
    <source>
        <dbReference type="Proteomes" id="UP000198870"/>
    </source>
</evidence>
<gene>
    <name evidence="3" type="ORF">SAMN05216233_12821</name>
</gene>
<dbReference type="InterPro" id="IPR036518">
    <property type="entry name" value="CobE/GbiG_C_sf"/>
</dbReference>
<dbReference type="AlphaFoldDB" id="A0A1G5JC27"/>
<dbReference type="Pfam" id="PF11760">
    <property type="entry name" value="CbiG_N"/>
    <property type="match status" value="1"/>
</dbReference>
<dbReference type="InterPro" id="IPR052553">
    <property type="entry name" value="CbiG_hydrolase"/>
</dbReference>
<dbReference type="STRING" id="419481.SAMN05216233_12821"/>
<dbReference type="GO" id="GO:0016829">
    <property type="term" value="F:lyase activity"/>
    <property type="evidence" value="ECO:0007669"/>
    <property type="project" value="UniProtKB-KW"/>
</dbReference>
<dbReference type="Gene3D" id="3.30.420.180">
    <property type="entry name" value="CobE/GbiG C-terminal domain"/>
    <property type="match status" value="1"/>
</dbReference>
<keyword evidence="4" id="KW-1185">Reference proteome</keyword>
<accession>A0A1G5JC27</accession>
<sequence>MNRRTLKIWAVTERGAHQGQRLCAALGGDLCLPDKPWVSGFPKARIVPSLREGIAGGFHGADGHVFIMAAGIVVRMIAPLLKSKAQDPAVVVMDEAGRFAVSLVSGHIGGANRLAEEAAAAVGAVPVITTATDTHGIPSVDGVVSERGLVVENPSAIKTVNMALLEKRKPLLWDPMGIYADMADSYAPAGERAAADVVVDCSSAPAKEGALVIRPRRVTVGVGCNRGTDVEEILEVMGKAFEAGNLSHLCLKAVASIDVKADEEGILKAAERLGVPLSFYTKDQLSGTEGVVTPSAAALKHVGTVSVCEAAAIQSANMGPLVVPKVKGKNVTAALAMASSTS</sequence>
<protein>
    <submittedName>
        <fullName evidence="3">Cobalt-precorrin 5A acetaldehyde-lyase</fullName>
    </submittedName>
</protein>
<dbReference type="InterPro" id="IPR002750">
    <property type="entry name" value="CobE/GbiG_C"/>
</dbReference>
<dbReference type="InterPro" id="IPR038029">
    <property type="entry name" value="GbiG_N_sf"/>
</dbReference>
<evidence type="ECO:0000259" key="1">
    <source>
        <dbReference type="Pfam" id="PF01890"/>
    </source>
</evidence>
<dbReference type="InterPro" id="IPR021744">
    <property type="entry name" value="CbiG_N"/>
</dbReference>
<reference evidence="3 4" key="1">
    <citation type="submission" date="2016-10" db="EMBL/GenBank/DDBJ databases">
        <authorList>
            <person name="de Groot N.N."/>
        </authorList>
    </citation>
    <scope>NUCLEOTIDE SEQUENCE [LARGE SCALE GENOMIC DNA]</scope>
    <source>
        <strain evidence="3 4">AA1</strain>
    </source>
</reference>
<name>A0A1G5JC27_9BACT</name>
<dbReference type="Proteomes" id="UP000198870">
    <property type="component" value="Unassembled WGS sequence"/>
</dbReference>
<keyword evidence="3" id="KW-0456">Lyase</keyword>
<proteinExistence type="predicted"/>
<dbReference type="PANTHER" id="PTHR37477">
    <property type="entry name" value="COBALT-PRECORRIN-5A HYDROLASE"/>
    <property type="match status" value="1"/>
</dbReference>
<dbReference type="OrthoDB" id="9781023at2"/>
<dbReference type="PANTHER" id="PTHR37477:SF1">
    <property type="entry name" value="COBALT-PRECORRIN-5A HYDROLASE"/>
    <property type="match status" value="1"/>
</dbReference>
<dbReference type="EMBL" id="FMUX01000028">
    <property type="protein sequence ID" value="SCY85916.1"/>
    <property type="molecule type" value="Genomic_DNA"/>
</dbReference>
<dbReference type="Pfam" id="PF01890">
    <property type="entry name" value="CbiG_C"/>
    <property type="match status" value="1"/>
</dbReference>
<feature type="domain" description="Cobalamin synthesis G N-terminal" evidence="2">
    <location>
        <begin position="58"/>
        <end position="133"/>
    </location>
</feature>
<organism evidence="3 4">
    <name type="scientific">Desulfoluna spongiiphila</name>
    <dbReference type="NCBI Taxonomy" id="419481"/>
    <lineage>
        <taxon>Bacteria</taxon>
        <taxon>Pseudomonadati</taxon>
        <taxon>Thermodesulfobacteriota</taxon>
        <taxon>Desulfobacteria</taxon>
        <taxon>Desulfobacterales</taxon>
        <taxon>Desulfolunaceae</taxon>
        <taxon>Desulfoluna</taxon>
    </lineage>
</organism>
<evidence type="ECO:0000259" key="2">
    <source>
        <dbReference type="Pfam" id="PF11760"/>
    </source>
</evidence>
<dbReference type="Gene3D" id="3.40.50.11220">
    <property type="match status" value="1"/>
</dbReference>
<dbReference type="SUPFAM" id="SSF159672">
    <property type="entry name" value="CbiG N-terminal domain-like"/>
    <property type="match status" value="1"/>
</dbReference>
<evidence type="ECO:0000313" key="3">
    <source>
        <dbReference type="EMBL" id="SCY85916.1"/>
    </source>
</evidence>
<dbReference type="RefSeq" id="WP_092215256.1">
    <property type="nucleotide sequence ID" value="NZ_FMUX01000028.1"/>
</dbReference>
<feature type="domain" description="CobE/GbiG C-terminal" evidence="1">
    <location>
        <begin position="219"/>
        <end position="336"/>
    </location>
</feature>
<dbReference type="GO" id="GO:0009236">
    <property type="term" value="P:cobalamin biosynthetic process"/>
    <property type="evidence" value="ECO:0007669"/>
    <property type="project" value="InterPro"/>
</dbReference>